<evidence type="ECO:0000256" key="3">
    <source>
        <dbReference type="ARBA" id="ARBA00023143"/>
    </source>
</evidence>
<dbReference type="SUPFAM" id="SSF64518">
    <property type="entry name" value="Phase 1 flagellin"/>
    <property type="match status" value="1"/>
</dbReference>
<evidence type="ECO:0000259" key="5">
    <source>
        <dbReference type="Pfam" id="PF00700"/>
    </source>
</evidence>
<dbReference type="NCBIfam" id="TIGR02550">
    <property type="entry name" value="flagell_flgL"/>
    <property type="match status" value="1"/>
</dbReference>
<dbReference type="InterPro" id="IPR001492">
    <property type="entry name" value="Flagellin"/>
</dbReference>
<feature type="domain" description="Flagellin N-terminal" evidence="4">
    <location>
        <begin position="10"/>
        <end position="138"/>
    </location>
</feature>
<sequence>MKATQVTTYRSLQNFLDRTSDRLSTLQLQAATGKKLNRPSDDPTAISPVLSARTQIQASDRYIETIATGLDRINNMDGYLDGIGNTMIRLKEIAIAAVNGAVSDQDLQTYAEEVKQLRQSLIADANAQVDGKYLFAGFSEKTEPFSLNPDYPGNPDYPAAGVAQSVAVAPPLSGPAVLLDGDTPVTSLVVPNQGTWTLDTTNPAEYALTFTPVPGFVGNASISYTPTGDIADAVTIDYSPPSPVLYNGDQSDVQFEIAPNELITVNLTGQSLMMEPNDIFSIVTNLIEALESKDQTAVQGLIDPLEDAANQIRGERSLKGNIGKRLEVAGSQMEKIKIDMEAFRSRFEDADIIETITQLQQQEQSFQAALSVTGRVSSLSILDYI</sequence>
<protein>
    <submittedName>
        <fullName evidence="6">Flagellar hook-associated protein FlgL</fullName>
    </submittedName>
</protein>
<dbReference type="EMBL" id="JACWUN010000013">
    <property type="protein sequence ID" value="MBD1401253.1"/>
    <property type="molecule type" value="Genomic_DNA"/>
</dbReference>
<evidence type="ECO:0000313" key="7">
    <source>
        <dbReference type="Proteomes" id="UP000632828"/>
    </source>
</evidence>
<comment type="subcellular location">
    <subcellularLocation>
        <location evidence="1">Bacterial flagellum</location>
    </subcellularLocation>
</comment>
<dbReference type="PANTHER" id="PTHR42792">
    <property type="entry name" value="FLAGELLIN"/>
    <property type="match status" value="1"/>
</dbReference>
<comment type="similarity">
    <text evidence="2">Belongs to the bacterial flagellin family.</text>
</comment>
<evidence type="ECO:0000259" key="4">
    <source>
        <dbReference type="Pfam" id="PF00669"/>
    </source>
</evidence>
<organism evidence="6 7">
    <name type="scientific">Pelovirga terrestris</name>
    <dbReference type="NCBI Taxonomy" id="2771352"/>
    <lineage>
        <taxon>Bacteria</taxon>
        <taxon>Pseudomonadati</taxon>
        <taxon>Thermodesulfobacteriota</taxon>
        <taxon>Desulfuromonadia</taxon>
        <taxon>Geobacterales</taxon>
        <taxon>Geobacteraceae</taxon>
        <taxon>Pelovirga</taxon>
    </lineage>
</organism>
<feature type="domain" description="Flagellin C-terminal" evidence="5">
    <location>
        <begin position="304"/>
        <end position="385"/>
    </location>
</feature>
<evidence type="ECO:0000256" key="1">
    <source>
        <dbReference type="ARBA" id="ARBA00004365"/>
    </source>
</evidence>
<evidence type="ECO:0000256" key="2">
    <source>
        <dbReference type="ARBA" id="ARBA00005709"/>
    </source>
</evidence>
<dbReference type="Pfam" id="PF00669">
    <property type="entry name" value="Flagellin_N"/>
    <property type="match status" value="1"/>
</dbReference>
<dbReference type="InterPro" id="IPR046358">
    <property type="entry name" value="Flagellin_C"/>
</dbReference>
<dbReference type="GO" id="GO:0005198">
    <property type="term" value="F:structural molecule activity"/>
    <property type="evidence" value="ECO:0007669"/>
    <property type="project" value="InterPro"/>
</dbReference>
<dbReference type="GO" id="GO:0071973">
    <property type="term" value="P:bacterial-type flagellum-dependent cell motility"/>
    <property type="evidence" value="ECO:0007669"/>
    <property type="project" value="InterPro"/>
</dbReference>
<proteinExistence type="inferred from homology"/>
<reference evidence="6" key="1">
    <citation type="submission" date="2020-09" db="EMBL/GenBank/DDBJ databases">
        <title>Pelobacter alkaliphilus sp. nov., a novel anaerobic arsenate-reducing bacterium from terrestrial mud volcano.</title>
        <authorList>
            <person name="Khomyakova M.A."/>
            <person name="Merkel A.Y."/>
            <person name="Slobodkin A.I."/>
        </authorList>
    </citation>
    <scope>NUCLEOTIDE SEQUENCE</scope>
    <source>
        <strain evidence="6">M08fum</strain>
    </source>
</reference>
<keyword evidence="7" id="KW-1185">Reference proteome</keyword>
<dbReference type="Pfam" id="PF00700">
    <property type="entry name" value="Flagellin_C"/>
    <property type="match status" value="1"/>
</dbReference>
<keyword evidence="6" id="KW-0966">Cell projection</keyword>
<evidence type="ECO:0000313" key="6">
    <source>
        <dbReference type="EMBL" id="MBD1401253.1"/>
    </source>
</evidence>
<dbReference type="PANTHER" id="PTHR42792:SF1">
    <property type="entry name" value="FLAGELLAR HOOK-ASSOCIATED PROTEIN 3"/>
    <property type="match status" value="1"/>
</dbReference>
<name>A0A8J6QYI9_9BACT</name>
<dbReference type="AlphaFoldDB" id="A0A8J6QYI9"/>
<keyword evidence="6" id="KW-0969">Cilium</keyword>
<accession>A0A8J6QYI9</accession>
<dbReference type="InterPro" id="IPR001029">
    <property type="entry name" value="Flagellin_N"/>
</dbReference>
<keyword evidence="3" id="KW-0975">Bacterial flagellum</keyword>
<dbReference type="Gene3D" id="1.20.1330.10">
    <property type="entry name" value="f41 fragment of flagellin, N-terminal domain"/>
    <property type="match status" value="1"/>
</dbReference>
<dbReference type="RefSeq" id="WP_191156663.1">
    <property type="nucleotide sequence ID" value="NZ_JACWUN010000013.1"/>
</dbReference>
<gene>
    <name evidence="6" type="primary">flgL</name>
    <name evidence="6" type="ORF">ICT70_11255</name>
</gene>
<dbReference type="Proteomes" id="UP000632828">
    <property type="component" value="Unassembled WGS sequence"/>
</dbReference>
<keyword evidence="6" id="KW-0282">Flagellum</keyword>
<comment type="caution">
    <text evidence="6">The sequence shown here is derived from an EMBL/GenBank/DDBJ whole genome shotgun (WGS) entry which is preliminary data.</text>
</comment>
<dbReference type="GO" id="GO:0009424">
    <property type="term" value="C:bacterial-type flagellum hook"/>
    <property type="evidence" value="ECO:0007669"/>
    <property type="project" value="InterPro"/>
</dbReference>
<dbReference type="InterPro" id="IPR013384">
    <property type="entry name" value="Flagell_FlgL"/>
</dbReference>